<evidence type="ECO:0000256" key="1">
    <source>
        <dbReference type="SAM" id="MobiDB-lite"/>
    </source>
</evidence>
<organism evidence="2 3">
    <name type="scientific">Rhipicephalus microplus</name>
    <name type="common">Cattle tick</name>
    <name type="synonym">Boophilus microplus</name>
    <dbReference type="NCBI Taxonomy" id="6941"/>
    <lineage>
        <taxon>Eukaryota</taxon>
        <taxon>Metazoa</taxon>
        <taxon>Ecdysozoa</taxon>
        <taxon>Arthropoda</taxon>
        <taxon>Chelicerata</taxon>
        <taxon>Arachnida</taxon>
        <taxon>Acari</taxon>
        <taxon>Parasitiformes</taxon>
        <taxon>Ixodida</taxon>
        <taxon>Ixodoidea</taxon>
        <taxon>Ixodidae</taxon>
        <taxon>Rhipicephalinae</taxon>
        <taxon>Rhipicephalus</taxon>
        <taxon>Boophilus</taxon>
    </lineage>
</organism>
<evidence type="ECO:0000313" key="2">
    <source>
        <dbReference type="EMBL" id="KAH8020979.1"/>
    </source>
</evidence>
<reference evidence="2" key="2">
    <citation type="submission" date="2021-09" db="EMBL/GenBank/DDBJ databases">
        <authorList>
            <person name="Jia N."/>
            <person name="Wang J."/>
            <person name="Shi W."/>
            <person name="Du L."/>
            <person name="Sun Y."/>
            <person name="Zhan W."/>
            <person name="Jiang J."/>
            <person name="Wang Q."/>
            <person name="Zhang B."/>
            <person name="Ji P."/>
            <person name="Sakyi L.B."/>
            <person name="Cui X."/>
            <person name="Yuan T."/>
            <person name="Jiang B."/>
            <person name="Yang W."/>
            <person name="Lam T.T.-Y."/>
            <person name="Chang Q."/>
            <person name="Ding S."/>
            <person name="Wang X."/>
            <person name="Zhu J."/>
            <person name="Ruan X."/>
            <person name="Zhao L."/>
            <person name="Wei J."/>
            <person name="Que T."/>
            <person name="Du C."/>
            <person name="Cheng J."/>
            <person name="Dai P."/>
            <person name="Han X."/>
            <person name="Huang E."/>
            <person name="Gao Y."/>
            <person name="Liu J."/>
            <person name="Shao H."/>
            <person name="Ye R."/>
            <person name="Li L."/>
            <person name="Wei W."/>
            <person name="Wang X."/>
            <person name="Wang C."/>
            <person name="Huo Q."/>
            <person name="Li W."/>
            <person name="Guo W."/>
            <person name="Chen H."/>
            <person name="Chen S."/>
            <person name="Zhou L."/>
            <person name="Zhou L."/>
            <person name="Ni X."/>
            <person name="Tian J."/>
            <person name="Zhou Y."/>
            <person name="Sheng Y."/>
            <person name="Liu T."/>
            <person name="Pan Y."/>
            <person name="Xia L."/>
            <person name="Li J."/>
            <person name="Zhao F."/>
            <person name="Cao W."/>
        </authorList>
    </citation>
    <scope>NUCLEOTIDE SEQUENCE</scope>
    <source>
        <strain evidence="2">Rmic-2018</strain>
        <tissue evidence="2">Larvae</tissue>
    </source>
</reference>
<comment type="caution">
    <text evidence="2">The sequence shown here is derived from an EMBL/GenBank/DDBJ whole genome shotgun (WGS) entry which is preliminary data.</text>
</comment>
<evidence type="ECO:0000313" key="3">
    <source>
        <dbReference type="Proteomes" id="UP000821866"/>
    </source>
</evidence>
<feature type="region of interest" description="Disordered" evidence="1">
    <location>
        <begin position="120"/>
        <end position="219"/>
    </location>
</feature>
<protein>
    <submittedName>
        <fullName evidence="2">Uncharacterized protein</fullName>
    </submittedName>
</protein>
<keyword evidence="3" id="KW-1185">Reference proteome</keyword>
<reference evidence="2" key="1">
    <citation type="journal article" date="2020" name="Cell">
        <title>Large-Scale Comparative Analyses of Tick Genomes Elucidate Their Genetic Diversity and Vector Capacities.</title>
        <authorList>
            <consortium name="Tick Genome and Microbiome Consortium (TIGMIC)"/>
            <person name="Jia N."/>
            <person name="Wang J."/>
            <person name="Shi W."/>
            <person name="Du L."/>
            <person name="Sun Y."/>
            <person name="Zhan W."/>
            <person name="Jiang J.F."/>
            <person name="Wang Q."/>
            <person name="Zhang B."/>
            <person name="Ji P."/>
            <person name="Bell-Sakyi L."/>
            <person name="Cui X.M."/>
            <person name="Yuan T.T."/>
            <person name="Jiang B.G."/>
            <person name="Yang W.F."/>
            <person name="Lam T.T."/>
            <person name="Chang Q.C."/>
            <person name="Ding S.J."/>
            <person name="Wang X.J."/>
            <person name="Zhu J.G."/>
            <person name="Ruan X.D."/>
            <person name="Zhao L."/>
            <person name="Wei J.T."/>
            <person name="Ye R.Z."/>
            <person name="Que T.C."/>
            <person name="Du C.H."/>
            <person name="Zhou Y.H."/>
            <person name="Cheng J.X."/>
            <person name="Dai P.F."/>
            <person name="Guo W.B."/>
            <person name="Han X.H."/>
            <person name="Huang E.J."/>
            <person name="Li L.F."/>
            <person name="Wei W."/>
            <person name="Gao Y.C."/>
            <person name="Liu J.Z."/>
            <person name="Shao H.Z."/>
            <person name="Wang X."/>
            <person name="Wang C.C."/>
            <person name="Yang T.C."/>
            <person name="Huo Q.B."/>
            <person name="Li W."/>
            <person name="Chen H.Y."/>
            <person name="Chen S.E."/>
            <person name="Zhou L.G."/>
            <person name="Ni X.B."/>
            <person name="Tian J.H."/>
            <person name="Sheng Y."/>
            <person name="Liu T."/>
            <person name="Pan Y.S."/>
            <person name="Xia L.Y."/>
            <person name="Li J."/>
            <person name="Zhao F."/>
            <person name="Cao W.C."/>
        </authorList>
    </citation>
    <scope>NUCLEOTIDE SEQUENCE</scope>
    <source>
        <strain evidence="2">Rmic-2018</strain>
    </source>
</reference>
<dbReference type="AlphaFoldDB" id="A0A9J6DG59"/>
<gene>
    <name evidence="2" type="ORF">HPB51_011346</name>
</gene>
<dbReference type="Proteomes" id="UP000821866">
    <property type="component" value="Chromosome 7"/>
</dbReference>
<feature type="compositionally biased region" description="Basic and acidic residues" evidence="1">
    <location>
        <begin position="162"/>
        <end position="172"/>
    </location>
</feature>
<sequence length="326" mass="35602">MARPLNRWILDQESKPAAEKWRGHRRLAHQLQVCDINTLLVVPRRAPLCLRCRRTGIYGGTVAYLAAAGANAMSTKTANVSRPTAVWLGLWLVLWAEPVAGGRVEEYAIYEVDAEEAAGSMTQGPVFTPLSKGPNDNGCQAAQDEHTGRISQQSKDPSIVPSDKKRDEKDESTATSTEQPEVMDATNKGGGACSKPSREDGTNEDAGQHKTIESKPAAKSTAHRLLSSGLTKLNIAAGARTPPKPPFVATGVDFQRGSKIKAYEVKEMPPSFRRSHIVLIPKSDDLVKLWSVSAYRPISTTNTDYMVFMKEFAKRLQSVIKATSNM</sequence>
<feature type="compositionally biased region" description="Basic and acidic residues" evidence="1">
    <location>
        <begin position="196"/>
        <end position="213"/>
    </location>
</feature>
<accession>A0A9J6DG59</accession>
<dbReference type="EMBL" id="JABSTU010000009">
    <property type="protein sequence ID" value="KAH8020979.1"/>
    <property type="molecule type" value="Genomic_DNA"/>
</dbReference>
<dbReference type="VEuPathDB" id="VectorBase:LOC119185440"/>
<name>A0A9J6DG59_RHIMP</name>
<proteinExistence type="predicted"/>